<proteinExistence type="predicted"/>
<name>A0A5C6E1Z9_9BACT</name>
<keyword evidence="2" id="KW-1185">Reference proteome</keyword>
<sequence length="135" mass="15494">MICSGECRRRFLLMENPSPELALDFHNPWIRFWGAFHLQSHLWIYDDVGMSPQDCHHHLMIEALLHLDPTMKISEIGFDRTDAIIIGTPEAIDAWHHLMVGMNRLFIAAGLAPRTMAAVAGKVIEEAWPRRKSPR</sequence>
<evidence type="ECO:0000313" key="2">
    <source>
        <dbReference type="Proteomes" id="UP000318288"/>
    </source>
</evidence>
<gene>
    <name evidence="1" type="ORF">Poly51_63740</name>
</gene>
<comment type="caution">
    <text evidence="1">The sequence shown here is derived from an EMBL/GenBank/DDBJ whole genome shotgun (WGS) entry which is preliminary data.</text>
</comment>
<accession>A0A5C6E1Z9</accession>
<dbReference type="AlphaFoldDB" id="A0A5C6E1Z9"/>
<evidence type="ECO:0000313" key="1">
    <source>
        <dbReference type="EMBL" id="TWU41701.1"/>
    </source>
</evidence>
<dbReference type="EMBL" id="SJPW01000028">
    <property type="protein sequence ID" value="TWU41701.1"/>
    <property type="molecule type" value="Genomic_DNA"/>
</dbReference>
<reference evidence="1 2" key="1">
    <citation type="submission" date="2019-02" db="EMBL/GenBank/DDBJ databases">
        <title>Deep-cultivation of Planctomycetes and their phenomic and genomic characterization uncovers novel biology.</title>
        <authorList>
            <person name="Wiegand S."/>
            <person name="Jogler M."/>
            <person name="Boedeker C."/>
            <person name="Pinto D."/>
            <person name="Vollmers J."/>
            <person name="Rivas-Marin E."/>
            <person name="Kohn T."/>
            <person name="Peeters S.H."/>
            <person name="Heuer A."/>
            <person name="Rast P."/>
            <person name="Oberbeckmann S."/>
            <person name="Bunk B."/>
            <person name="Jeske O."/>
            <person name="Meyerdierks A."/>
            <person name="Storesund J.E."/>
            <person name="Kallscheuer N."/>
            <person name="Luecker S."/>
            <person name="Lage O.M."/>
            <person name="Pohl T."/>
            <person name="Merkel B.J."/>
            <person name="Hornburger P."/>
            <person name="Mueller R.-W."/>
            <person name="Bruemmer F."/>
            <person name="Labrenz M."/>
            <person name="Spormann A.M."/>
            <person name="Op Den Camp H."/>
            <person name="Overmann J."/>
            <person name="Amann R."/>
            <person name="Jetten M.S.M."/>
            <person name="Mascher T."/>
            <person name="Medema M.H."/>
            <person name="Devos D.P."/>
            <person name="Kaster A.-K."/>
            <person name="Ovreas L."/>
            <person name="Rohde M."/>
            <person name="Galperin M.Y."/>
            <person name="Jogler C."/>
        </authorList>
    </citation>
    <scope>NUCLEOTIDE SEQUENCE [LARGE SCALE GENOMIC DNA]</scope>
    <source>
        <strain evidence="1 2">Poly51</strain>
    </source>
</reference>
<dbReference type="Proteomes" id="UP000318288">
    <property type="component" value="Unassembled WGS sequence"/>
</dbReference>
<organism evidence="1 2">
    <name type="scientific">Rubripirellula tenax</name>
    <dbReference type="NCBI Taxonomy" id="2528015"/>
    <lineage>
        <taxon>Bacteria</taxon>
        <taxon>Pseudomonadati</taxon>
        <taxon>Planctomycetota</taxon>
        <taxon>Planctomycetia</taxon>
        <taxon>Pirellulales</taxon>
        <taxon>Pirellulaceae</taxon>
        <taxon>Rubripirellula</taxon>
    </lineage>
</organism>
<protein>
    <submittedName>
        <fullName evidence="1">Uncharacterized protein</fullName>
    </submittedName>
</protein>